<geneLocation type="mitochondrion" evidence="2"/>
<reference evidence="2" key="1">
    <citation type="journal article" date="2009" name="BMC Genomics">
        <title>The mitochondrial genomes of the ciliates Euplotes minuta and Euplotes crassus.</title>
        <authorList>
            <person name="de Graaf R.M."/>
            <person name="van Alen T.A."/>
            <person name="Dutilh B.E."/>
            <person name="Kuiper J.W."/>
            <person name="van Zoggel H.J."/>
            <person name="Huynh M.B."/>
            <person name="Gortz H.D."/>
            <person name="Huynen M.A."/>
            <person name="Hackstein J.H."/>
        </authorList>
    </citation>
    <scope>NUCLEOTIDE SEQUENCE</scope>
</reference>
<feature type="transmembrane region" description="Helical" evidence="1">
    <location>
        <begin position="162"/>
        <end position="182"/>
    </location>
</feature>
<gene>
    <name evidence="2" type="primary">ccmF</name>
</gene>
<feature type="transmembrane region" description="Helical" evidence="1">
    <location>
        <begin position="410"/>
        <end position="429"/>
    </location>
</feature>
<keyword evidence="1" id="KW-0812">Transmembrane</keyword>
<proteinExistence type="predicted"/>
<dbReference type="GO" id="GO:0016829">
    <property type="term" value="F:lyase activity"/>
    <property type="evidence" value="ECO:0007669"/>
    <property type="project" value="UniProtKB-KW"/>
</dbReference>
<feature type="transmembrane region" description="Helical" evidence="1">
    <location>
        <begin position="352"/>
        <end position="369"/>
    </location>
</feature>
<feature type="transmembrane region" description="Helical" evidence="1">
    <location>
        <begin position="263"/>
        <end position="281"/>
    </location>
</feature>
<feature type="transmembrane region" description="Helical" evidence="1">
    <location>
        <begin position="12"/>
        <end position="33"/>
    </location>
</feature>
<feature type="transmembrane region" description="Helical" evidence="1">
    <location>
        <begin position="325"/>
        <end position="346"/>
    </location>
</feature>
<keyword evidence="2" id="KW-0496">Mitochondrion</keyword>
<keyword evidence="1" id="KW-1133">Transmembrane helix</keyword>
<feature type="transmembrane region" description="Helical" evidence="1">
    <location>
        <begin position="376"/>
        <end position="398"/>
    </location>
</feature>
<feature type="transmembrane region" description="Helical" evidence="1">
    <location>
        <begin position="189"/>
        <end position="217"/>
    </location>
</feature>
<feature type="transmembrane region" description="Helical" evidence="1">
    <location>
        <begin position="54"/>
        <end position="75"/>
    </location>
</feature>
<protein>
    <submittedName>
        <fullName evidence="2">Heme lyase</fullName>
    </submittedName>
</protein>
<feature type="transmembrane region" description="Helical" evidence="1">
    <location>
        <begin position="121"/>
        <end position="142"/>
    </location>
</feature>
<feature type="transmembrane region" description="Helical" evidence="1">
    <location>
        <begin position="237"/>
        <end position="258"/>
    </location>
</feature>
<dbReference type="AlphaFoldDB" id="D1LDM9"/>
<sequence length="460" mass="54555">MQISFSITSSLTLTKVLCLFGFFLPLSFMFVFVRLSFTICVGEHYSLSYEPLSVCLFLPAHVSGVFYFINFSFFFNWTAPFSDPQLLSFFSTAPVWYLFIVYYIIIFYFTYLGLASSWLIFILFLSAQFFFINSGFCTEWVLFYPTTNPLLSDSLNYIHPPIVNSLYVVSFLFLFLSFKYLLFAPTVRVILLLFLWCLRQFSQLLTYLVIALFFGLFWAMQLDTWGGWWVWDPSETLLLQFVGAIILGLHSCSSYFFFSWLSLLYCFCFYYIIAWGCVFIYQAPTLHTFTSAYSFFLSNYLFCIIFLSYFLFLRSWSFNQTKQQPLLTFFSKYTFSLALIFLGFIYSNWSFFTLPLFYFLVIFTYSCFFRWSFWLFLLHLLVSCTLVYCLLVTNPLIFPKIILMENYWVFRFYCLVGFISVSDLFLSYLQPLTVEQSISTIFINTEGRLTNAVVNYRFWV</sequence>
<feature type="transmembrane region" description="Helical" evidence="1">
    <location>
        <begin position="293"/>
        <end position="313"/>
    </location>
</feature>
<keyword evidence="1" id="KW-0472">Membrane</keyword>
<keyword evidence="2" id="KW-0456">Lyase</keyword>
<feature type="transmembrane region" description="Helical" evidence="1">
    <location>
        <begin position="95"/>
        <end position="114"/>
    </location>
</feature>
<evidence type="ECO:0000313" key="2">
    <source>
        <dbReference type="EMBL" id="ACX30944.1"/>
    </source>
</evidence>
<dbReference type="EMBL" id="GQ903130">
    <property type="protein sequence ID" value="ACX30944.1"/>
    <property type="molecule type" value="Genomic_DNA"/>
</dbReference>
<accession>D1LDM9</accession>
<organism evidence="2">
    <name type="scientific">Moneuplotes minuta</name>
    <dbReference type="NCBI Taxonomy" id="74792"/>
    <lineage>
        <taxon>Eukaryota</taxon>
        <taxon>Sar</taxon>
        <taxon>Alveolata</taxon>
        <taxon>Ciliophora</taxon>
        <taxon>Intramacronucleata</taxon>
        <taxon>Spirotrichea</taxon>
        <taxon>Hypotrichia</taxon>
        <taxon>Euplotida</taxon>
        <taxon>Euplotidae</taxon>
        <taxon>Moneuplotes</taxon>
    </lineage>
</organism>
<name>D1LDM9_9SPIT</name>
<evidence type="ECO:0000256" key="1">
    <source>
        <dbReference type="SAM" id="Phobius"/>
    </source>
</evidence>